<dbReference type="Gene3D" id="3.30.1490.20">
    <property type="entry name" value="ATP-grasp fold, A domain"/>
    <property type="match status" value="1"/>
</dbReference>
<dbReference type="RefSeq" id="WP_133418339.1">
    <property type="nucleotide sequence ID" value="NZ_SCWD01000006.1"/>
</dbReference>
<dbReference type="InterPro" id="IPR011761">
    <property type="entry name" value="ATP-grasp"/>
</dbReference>
<keyword evidence="1" id="KW-0436">Ligase</keyword>
<dbReference type="GO" id="GO:0046872">
    <property type="term" value="F:metal ion binding"/>
    <property type="evidence" value="ECO:0007669"/>
    <property type="project" value="InterPro"/>
</dbReference>
<dbReference type="OrthoDB" id="9803907at2"/>
<keyword evidence="2 4" id="KW-0547">Nucleotide-binding</keyword>
<dbReference type="Proteomes" id="UP000295280">
    <property type="component" value="Unassembled WGS sequence"/>
</dbReference>
<dbReference type="InterPro" id="IPR013815">
    <property type="entry name" value="ATP_grasp_subdomain_1"/>
</dbReference>
<comment type="caution">
    <text evidence="6">The sequence shown here is derived from an EMBL/GenBank/DDBJ whole genome shotgun (WGS) entry which is preliminary data.</text>
</comment>
<keyword evidence="3 4" id="KW-0067">ATP-binding</keyword>
<feature type="domain" description="ATP-grasp" evidence="5">
    <location>
        <begin position="102"/>
        <end position="291"/>
    </location>
</feature>
<name>A0A9Q8CJ28_9STAP</name>
<keyword evidence="7" id="KW-1185">Reference proteome</keyword>
<organism evidence="6 7">
    <name type="scientific">Macrococcus carouselicus</name>
    <dbReference type="NCBI Taxonomy" id="69969"/>
    <lineage>
        <taxon>Bacteria</taxon>
        <taxon>Bacillati</taxon>
        <taxon>Bacillota</taxon>
        <taxon>Bacilli</taxon>
        <taxon>Bacillales</taxon>
        <taxon>Staphylococcaceae</taxon>
        <taxon>Macrococcus</taxon>
    </lineage>
</organism>
<dbReference type="PROSITE" id="PS50975">
    <property type="entry name" value="ATP_GRASP"/>
    <property type="match status" value="1"/>
</dbReference>
<dbReference type="Gene3D" id="3.30.470.20">
    <property type="entry name" value="ATP-grasp fold, B domain"/>
    <property type="match status" value="1"/>
</dbReference>
<dbReference type="InterPro" id="IPR052032">
    <property type="entry name" value="ATP-dep_AA_Ligase"/>
</dbReference>
<dbReference type="PANTHER" id="PTHR43585">
    <property type="entry name" value="FUMIPYRROLE BIOSYNTHESIS PROTEIN C"/>
    <property type="match status" value="1"/>
</dbReference>
<evidence type="ECO:0000256" key="2">
    <source>
        <dbReference type="ARBA" id="ARBA00022741"/>
    </source>
</evidence>
<protein>
    <submittedName>
        <fullName evidence="6">ATP-grasp domain-containing protein</fullName>
    </submittedName>
</protein>
<evidence type="ECO:0000256" key="1">
    <source>
        <dbReference type="ARBA" id="ARBA00022598"/>
    </source>
</evidence>
<reference evidence="6 7" key="1">
    <citation type="submission" date="2019-01" db="EMBL/GenBank/DDBJ databases">
        <title>Draft genome sequences of the type strains of six Macrococcus species.</title>
        <authorList>
            <person name="Mazhar S."/>
            <person name="Altermann E."/>
            <person name="Hill C."/>
            <person name="Mcauliffe O."/>
        </authorList>
    </citation>
    <scope>NUCLEOTIDE SEQUENCE [LARGE SCALE GENOMIC DNA]</scope>
    <source>
        <strain evidence="6 7">ATCC 51828</strain>
    </source>
</reference>
<accession>A0A9Q8CJ28</accession>
<dbReference type="EMBL" id="SCWD01000006">
    <property type="protein sequence ID" value="TDL95491.1"/>
    <property type="molecule type" value="Genomic_DNA"/>
</dbReference>
<dbReference type="Gene3D" id="3.40.50.20">
    <property type="match status" value="1"/>
</dbReference>
<evidence type="ECO:0000313" key="6">
    <source>
        <dbReference type="EMBL" id="TDL95491.1"/>
    </source>
</evidence>
<evidence type="ECO:0000256" key="3">
    <source>
        <dbReference type="ARBA" id="ARBA00022840"/>
    </source>
</evidence>
<dbReference type="AlphaFoldDB" id="A0A9Q8CJ28"/>
<gene>
    <name evidence="6" type="ORF">ERX40_09920</name>
</gene>
<dbReference type="SUPFAM" id="SSF56059">
    <property type="entry name" value="Glutathione synthetase ATP-binding domain-like"/>
    <property type="match status" value="1"/>
</dbReference>
<evidence type="ECO:0000259" key="5">
    <source>
        <dbReference type="PROSITE" id="PS50975"/>
    </source>
</evidence>
<dbReference type="PANTHER" id="PTHR43585:SF2">
    <property type="entry name" value="ATP-GRASP ENZYME FSQD"/>
    <property type="match status" value="1"/>
</dbReference>
<proteinExistence type="predicted"/>
<dbReference type="GO" id="GO:0005524">
    <property type="term" value="F:ATP binding"/>
    <property type="evidence" value="ECO:0007669"/>
    <property type="project" value="UniProtKB-UniRule"/>
</dbReference>
<sequence>MKNILIIDGFPPPHKWLRNSNHHVTWLSYPEEIRPYEYHRIITIDSILENNIEIINVLHTQNPFDYIYCFRERSMELTYRLSEHLKVPSNSNHNISKINNKYEMRVFQENNSFKYAIINNYEDLKKGIIKTKYPAILKPIDGFASQNVYKINNESELQNNWINFSKDNKIGILEEFIFGKEYSIEVISINNIHKIIGITKKYKNQNFVEIGHSFPKVFPNLLEEKIKSFIVSLLDKLNVNDGISHTEIIITEQQNIQLIETHLRPPGDCIPILIKEALNFDIFDYFLTNTLIHNTHTDINIEPKNIHSAIWFKTSDVQGKVISIINQNDDNNMNFIEFYKFKNVNDFITPTSSSLDRLCYVISKGPTSKQAIDSCKDYLDKVFYILQTKDNKIVVV</sequence>
<dbReference type="GO" id="GO:0016874">
    <property type="term" value="F:ligase activity"/>
    <property type="evidence" value="ECO:0007669"/>
    <property type="project" value="UniProtKB-KW"/>
</dbReference>
<evidence type="ECO:0000256" key="4">
    <source>
        <dbReference type="PROSITE-ProRule" id="PRU00409"/>
    </source>
</evidence>
<dbReference type="Pfam" id="PF13535">
    <property type="entry name" value="ATP-grasp_4"/>
    <property type="match status" value="1"/>
</dbReference>
<evidence type="ECO:0000313" key="7">
    <source>
        <dbReference type="Proteomes" id="UP000295280"/>
    </source>
</evidence>